<evidence type="ECO:0000313" key="3">
    <source>
        <dbReference type="EMBL" id="MFC4591872.1"/>
    </source>
</evidence>
<reference evidence="4" key="1">
    <citation type="journal article" date="2019" name="Int. J. Syst. Evol. Microbiol.">
        <title>The Global Catalogue of Microorganisms (GCM) 10K type strain sequencing project: providing services to taxonomists for standard genome sequencing and annotation.</title>
        <authorList>
            <consortium name="The Broad Institute Genomics Platform"/>
            <consortium name="The Broad Institute Genome Sequencing Center for Infectious Disease"/>
            <person name="Wu L."/>
            <person name="Ma J."/>
        </authorList>
    </citation>
    <scope>NUCLEOTIDE SEQUENCE [LARGE SCALE GENOMIC DNA]</scope>
    <source>
        <strain evidence="4">CCUG 49560</strain>
    </source>
</reference>
<feature type="region of interest" description="Disordered" evidence="1">
    <location>
        <begin position="107"/>
        <end position="150"/>
    </location>
</feature>
<protein>
    <submittedName>
        <fullName evidence="3">NIPSNAP family protein</fullName>
    </submittedName>
</protein>
<organism evidence="3 4">
    <name type="scientific">Sphaerisporangium corydalis</name>
    <dbReference type="NCBI Taxonomy" id="1441875"/>
    <lineage>
        <taxon>Bacteria</taxon>
        <taxon>Bacillati</taxon>
        <taxon>Actinomycetota</taxon>
        <taxon>Actinomycetes</taxon>
        <taxon>Streptosporangiales</taxon>
        <taxon>Streptosporangiaceae</taxon>
        <taxon>Sphaerisporangium</taxon>
    </lineage>
</organism>
<dbReference type="SUPFAM" id="SSF54909">
    <property type="entry name" value="Dimeric alpha+beta barrel"/>
    <property type="match status" value="1"/>
</dbReference>
<dbReference type="Pfam" id="PF07978">
    <property type="entry name" value="NIPSNAP"/>
    <property type="match status" value="1"/>
</dbReference>
<gene>
    <name evidence="3" type="ORF">ACFO8L_37695</name>
</gene>
<feature type="compositionally biased region" description="Low complexity" evidence="1">
    <location>
        <begin position="120"/>
        <end position="130"/>
    </location>
</feature>
<evidence type="ECO:0000259" key="2">
    <source>
        <dbReference type="Pfam" id="PF07978"/>
    </source>
</evidence>
<dbReference type="RefSeq" id="WP_262845824.1">
    <property type="nucleotide sequence ID" value="NZ_JANZYP010000042.1"/>
</dbReference>
<feature type="domain" description="NIPSNAP" evidence="2">
    <location>
        <begin position="9"/>
        <end position="104"/>
    </location>
</feature>
<evidence type="ECO:0000313" key="4">
    <source>
        <dbReference type="Proteomes" id="UP001595891"/>
    </source>
</evidence>
<name>A0ABV9EQB2_9ACTN</name>
<keyword evidence="4" id="KW-1185">Reference proteome</keyword>
<dbReference type="EMBL" id="JBHSFN010000038">
    <property type="protein sequence ID" value="MFC4591872.1"/>
    <property type="molecule type" value="Genomic_DNA"/>
</dbReference>
<feature type="compositionally biased region" description="Basic and acidic residues" evidence="1">
    <location>
        <begin position="131"/>
        <end position="145"/>
    </location>
</feature>
<comment type="caution">
    <text evidence="3">The sequence shown here is derived from an EMBL/GenBank/DDBJ whole genome shotgun (WGS) entry which is preliminary data.</text>
</comment>
<accession>A0ABV9EQB2</accession>
<evidence type="ECO:0000256" key="1">
    <source>
        <dbReference type="SAM" id="MobiDB-lite"/>
    </source>
</evidence>
<dbReference type="Gene3D" id="3.30.70.100">
    <property type="match status" value="1"/>
</dbReference>
<dbReference type="InterPro" id="IPR012577">
    <property type="entry name" value="NIPSNAP"/>
</dbReference>
<proteinExistence type="predicted"/>
<sequence length="271" mass="30245">MSDVRCPVVELRQYTLHPGRRDVLIDLFDREFADPLEAAGMTVLGQFRDLDDPDRFVWLRGFDDMPRRAEALGRFYGGPVWKAHRDQANATMIDSDDVLLLRPVTPRTGFPAPTTPRPPATAAAGAGETVARPHETAARPRETAARPHGTAAPEPVVLATIYYGDGPFDATFAQFFERRIRPAVTEAGAVPLACLWSEHAPNTFPALPVRTGEEVFVWFARFPDERHLAEHLDRLEHSPDWRATVQPALSGMLARTPQRLRLSPTARSLLR</sequence>
<dbReference type="InterPro" id="IPR011008">
    <property type="entry name" value="Dimeric_a/b-barrel"/>
</dbReference>
<dbReference type="Proteomes" id="UP001595891">
    <property type="component" value="Unassembled WGS sequence"/>
</dbReference>